<protein>
    <submittedName>
        <fullName evidence="2">DNA-binding MarR family transcriptional regulator</fullName>
    </submittedName>
</protein>
<accession>A0A4R2JX13</accession>
<dbReference type="SUPFAM" id="SSF46785">
    <property type="entry name" value="Winged helix' DNA-binding domain"/>
    <property type="match status" value="1"/>
</dbReference>
<dbReference type="OrthoDB" id="5195026at2"/>
<dbReference type="PANTHER" id="PTHR33164">
    <property type="entry name" value="TRANSCRIPTIONAL REGULATOR, MARR FAMILY"/>
    <property type="match status" value="1"/>
</dbReference>
<dbReference type="AlphaFoldDB" id="A0A4R2JX13"/>
<dbReference type="RefSeq" id="WP_132111162.1">
    <property type="nucleotide sequence ID" value="NZ_SLWS01000001.1"/>
</dbReference>
<dbReference type="EMBL" id="SLWS01000001">
    <property type="protein sequence ID" value="TCO65033.1"/>
    <property type="molecule type" value="Genomic_DNA"/>
</dbReference>
<evidence type="ECO:0000313" key="2">
    <source>
        <dbReference type="EMBL" id="TCO65033.1"/>
    </source>
</evidence>
<name>A0A4R2JX13_9PSEU</name>
<dbReference type="InterPro" id="IPR036388">
    <property type="entry name" value="WH-like_DNA-bd_sf"/>
</dbReference>
<evidence type="ECO:0000313" key="3">
    <source>
        <dbReference type="Proteomes" id="UP000295680"/>
    </source>
</evidence>
<dbReference type="GO" id="GO:0003677">
    <property type="term" value="F:DNA binding"/>
    <property type="evidence" value="ECO:0007669"/>
    <property type="project" value="UniProtKB-KW"/>
</dbReference>
<evidence type="ECO:0000259" key="1">
    <source>
        <dbReference type="PROSITE" id="PS50995"/>
    </source>
</evidence>
<organism evidence="2 3">
    <name type="scientific">Actinocrispum wychmicini</name>
    <dbReference type="NCBI Taxonomy" id="1213861"/>
    <lineage>
        <taxon>Bacteria</taxon>
        <taxon>Bacillati</taxon>
        <taxon>Actinomycetota</taxon>
        <taxon>Actinomycetes</taxon>
        <taxon>Pseudonocardiales</taxon>
        <taxon>Pseudonocardiaceae</taxon>
        <taxon>Actinocrispum</taxon>
    </lineage>
</organism>
<dbReference type="SMART" id="SM00347">
    <property type="entry name" value="HTH_MARR"/>
    <property type="match status" value="1"/>
</dbReference>
<dbReference type="InterPro" id="IPR000835">
    <property type="entry name" value="HTH_MarR-typ"/>
</dbReference>
<proteinExistence type="predicted"/>
<dbReference type="PANTHER" id="PTHR33164:SF99">
    <property type="entry name" value="MARR FAMILY REGULATORY PROTEIN"/>
    <property type="match status" value="1"/>
</dbReference>
<keyword evidence="2" id="KW-0238">DNA-binding</keyword>
<dbReference type="Pfam" id="PF12802">
    <property type="entry name" value="MarR_2"/>
    <property type="match status" value="1"/>
</dbReference>
<reference evidence="2 3" key="1">
    <citation type="submission" date="2019-03" db="EMBL/GenBank/DDBJ databases">
        <title>Genomic Encyclopedia of Type Strains, Phase IV (KMG-IV): sequencing the most valuable type-strain genomes for metagenomic binning, comparative biology and taxonomic classification.</title>
        <authorList>
            <person name="Goeker M."/>
        </authorList>
    </citation>
    <scope>NUCLEOTIDE SEQUENCE [LARGE SCALE GENOMIC DNA]</scope>
    <source>
        <strain evidence="2 3">DSM 45934</strain>
    </source>
</reference>
<feature type="domain" description="HTH marR-type" evidence="1">
    <location>
        <begin position="1"/>
        <end position="142"/>
    </location>
</feature>
<gene>
    <name evidence="2" type="ORF">EV192_101817</name>
</gene>
<dbReference type="Proteomes" id="UP000295680">
    <property type="component" value="Unassembled WGS sequence"/>
</dbReference>
<sequence>MSTEEHVWDRFVVLHARIEHELTKALHRRHGLGLSEYRALSHLAASEESNCSVRMQELAEALGLNQSSVSRLVARLEDAGLSERDICELDRRGIYTMITPAGQARLVEAEPTYRETLTAALDKATASPDLAGAVAALRTGINAPAPG</sequence>
<dbReference type="InterPro" id="IPR036390">
    <property type="entry name" value="WH_DNA-bd_sf"/>
</dbReference>
<dbReference type="InterPro" id="IPR039422">
    <property type="entry name" value="MarR/SlyA-like"/>
</dbReference>
<dbReference type="PROSITE" id="PS50995">
    <property type="entry name" value="HTH_MARR_2"/>
    <property type="match status" value="1"/>
</dbReference>
<dbReference type="Gene3D" id="1.10.10.10">
    <property type="entry name" value="Winged helix-like DNA-binding domain superfamily/Winged helix DNA-binding domain"/>
    <property type="match status" value="1"/>
</dbReference>
<dbReference type="GO" id="GO:0006950">
    <property type="term" value="P:response to stress"/>
    <property type="evidence" value="ECO:0007669"/>
    <property type="project" value="TreeGrafter"/>
</dbReference>
<keyword evidence="3" id="KW-1185">Reference proteome</keyword>
<comment type="caution">
    <text evidence="2">The sequence shown here is derived from an EMBL/GenBank/DDBJ whole genome shotgun (WGS) entry which is preliminary data.</text>
</comment>
<dbReference type="GO" id="GO:0003700">
    <property type="term" value="F:DNA-binding transcription factor activity"/>
    <property type="evidence" value="ECO:0007669"/>
    <property type="project" value="InterPro"/>
</dbReference>
<dbReference type="PRINTS" id="PR00598">
    <property type="entry name" value="HTHMARR"/>
</dbReference>